<comment type="similarity">
    <text evidence="1">Belongs to the LDH2/MDH2 oxidoreductase family.</text>
</comment>
<evidence type="ECO:0000313" key="4">
    <source>
        <dbReference type="EMBL" id="VVE17086.1"/>
    </source>
</evidence>
<evidence type="ECO:0000256" key="1">
    <source>
        <dbReference type="ARBA" id="ARBA00006056"/>
    </source>
</evidence>
<dbReference type="PANTHER" id="PTHR11091:SF0">
    <property type="entry name" value="MALATE DEHYDROGENASE"/>
    <property type="match status" value="1"/>
</dbReference>
<dbReference type="SUPFAM" id="SSF89733">
    <property type="entry name" value="L-sulfolactate dehydrogenase-like"/>
    <property type="match status" value="1"/>
</dbReference>
<dbReference type="Proteomes" id="UP000414233">
    <property type="component" value="Unassembled WGS sequence"/>
</dbReference>
<evidence type="ECO:0000313" key="5">
    <source>
        <dbReference type="Proteomes" id="UP000414233"/>
    </source>
</evidence>
<gene>
    <name evidence="4" type="ORF">PTE30175_02853</name>
</gene>
<dbReference type="AlphaFoldDB" id="A0A5E4W050"/>
<dbReference type="Gene3D" id="1.10.1530.10">
    <property type="match status" value="1"/>
</dbReference>
<dbReference type="PANTHER" id="PTHR11091">
    <property type="entry name" value="OXIDOREDUCTASE-RELATED"/>
    <property type="match status" value="1"/>
</dbReference>
<dbReference type="InterPro" id="IPR003767">
    <property type="entry name" value="Malate/L-lactate_DH-like"/>
</dbReference>
<protein>
    <submittedName>
        <fullName evidence="4">Sulfolactate dehydrogenase</fullName>
    </submittedName>
</protein>
<keyword evidence="2" id="KW-0560">Oxidoreductase</keyword>
<reference evidence="4 5" key="1">
    <citation type="submission" date="2019-08" db="EMBL/GenBank/DDBJ databases">
        <authorList>
            <person name="Peeters C."/>
        </authorList>
    </citation>
    <scope>NUCLEOTIDE SEQUENCE [LARGE SCALE GENOMIC DNA]</scope>
    <source>
        <strain evidence="4 5">LMG 30175</strain>
    </source>
</reference>
<dbReference type="Gene3D" id="3.30.1370.60">
    <property type="entry name" value="Hypothetical oxidoreductase yiak, domain 2"/>
    <property type="match status" value="1"/>
</dbReference>
<dbReference type="RefSeq" id="WP_150697710.1">
    <property type="nucleotide sequence ID" value="NZ_CABPRZ010000011.1"/>
</dbReference>
<organism evidence="4 5">
    <name type="scientific">Pandoraea terrae</name>
    <dbReference type="NCBI Taxonomy" id="1537710"/>
    <lineage>
        <taxon>Bacteria</taxon>
        <taxon>Pseudomonadati</taxon>
        <taxon>Pseudomonadota</taxon>
        <taxon>Betaproteobacteria</taxon>
        <taxon>Burkholderiales</taxon>
        <taxon>Burkholderiaceae</taxon>
        <taxon>Pandoraea</taxon>
    </lineage>
</organism>
<dbReference type="InterPro" id="IPR036111">
    <property type="entry name" value="Mal/L-sulfo/L-lacto_DH-like_sf"/>
</dbReference>
<feature type="region of interest" description="Disordered" evidence="3">
    <location>
        <begin position="299"/>
        <end position="321"/>
    </location>
</feature>
<dbReference type="OrthoDB" id="924592at2"/>
<keyword evidence="5" id="KW-1185">Reference proteome</keyword>
<sequence length="338" mass="34821">MTEMTQRFTLEELEKFAFDSLVAGGTKPENAAPLAKAITTAERDGITSHGLAYLPTYLEHVACGKVDGQAQPIVTVDNGVVMVDAKSGFAHPAIAAGFERLIEVARNNGVACLAVKNSYNAGTLGYHAETLASAGLLSLCFTNAPASIAPFGGTKAVIGTNPFALGVPDMNGGCALVIDQCSSVVAKSELFRHVQAGTAIPQGWALDANGQPTTDPAEGLKGTMVPSGGYKGFGVGLMVEVFAALMTGATLGLNASPFSGLVGGPPKTGQFFIAINPVLTGGAEIANRLKVIADAIDAQPGTQKPGDRERRARQKSQAEGVAVSGQLLEKIKNLAMPR</sequence>
<evidence type="ECO:0000256" key="3">
    <source>
        <dbReference type="SAM" id="MobiDB-lite"/>
    </source>
</evidence>
<evidence type="ECO:0000256" key="2">
    <source>
        <dbReference type="ARBA" id="ARBA00023002"/>
    </source>
</evidence>
<proteinExistence type="inferred from homology"/>
<dbReference type="InterPro" id="IPR043144">
    <property type="entry name" value="Mal/L-sulf/L-lact_DH-like_ah"/>
</dbReference>
<name>A0A5E4W050_9BURK</name>
<dbReference type="Pfam" id="PF02615">
    <property type="entry name" value="Ldh_2"/>
    <property type="match status" value="1"/>
</dbReference>
<dbReference type="InterPro" id="IPR043143">
    <property type="entry name" value="Mal/L-sulf/L-lact_DH-like_NADP"/>
</dbReference>
<dbReference type="EMBL" id="CABPRZ010000011">
    <property type="protein sequence ID" value="VVE17086.1"/>
    <property type="molecule type" value="Genomic_DNA"/>
</dbReference>
<dbReference type="GO" id="GO:0016491">
    <property type="term" value="F:oxidoreductase activity"/>
    <property type="evidence" value="ECO:0007669"/>
    <property type="project" value="UniProtKB-KW"/>
</dbReference>
<accession>A0A5E4W050</accession>